<dbReference type="GO" id="GO:0016020">
    <property type="term" value="C:membrane"/>
    <property type="evidence" value="ECO:0007669"/>
    <property type="project" value="UniProtKB-SubCell"/>
</dbReference>
<keyword evidence="5" id="KW-0067">ATP-binding</keyword>
<evidence type="ECO:0000313" key="11">
    <source>
        <dbReference type="Proteomes" id="UP000269721"/>
    </source>
</evidence>
<evidence type="ECO:0000256" key="5">
    <source>
        <dbReference type="ARBA" id="ARBA00022840"/>
    </source>
</evidence>
<feature type="transmembrane region" description="Helical" evidence="8">
    <location>
        <begin position="795"/>
        <end position="820"/>
    </location>
</feature>
<keyword evidence="6 8" id="KW-1133">Transmembrane helix</keyword>
<evidence type="ECO:0000259" key="9">
    <source>
        <dbReference type="PROSITE" id="PS50893"/>
    </source>
</evidence>
<keyword evidence="3 8" id="KW-0812">Transmembrane</keyword>
<dbReference type="PANTHER" id="PTHR48041">
    <property type="entry name" value="ABC TRANSPORTER G FAMILY MEMBER 28"/>
    <property type="match status" value="1"/>
</dbReference>
<dbReference type="SMART" id="SM00382">
    <property type="entry name" value="AAA"/>
    <property type="match status" value="1"/>
</dbReference>
<dbReference type="GO" id="GO:0140359">
    <property type="term" value="F:ABC-type transporter activity"/>
    <property type="evidence" value="ECO:0007669"/>
    <property type="project" value="InterPro"/>
</dbReference>
<reference evidence="11" key="1">
    <citation type="journal article" date="2018" name="Nat. Microbiol.">
        <title>Leveraging single-cell genomics to expand the fungal tree of life.</title>
        <authorList>
            <person name="Ahrendt S.R."/>
            <person name="Quandt C.A."/>
            <person name="Ciobanu D."/>
            <person name="Clum A."/>
            <person name="Salamov A."/>
            <person name="Andreopoulos B."/>
            <person name="Cheng J.F."/>
            <person name="Woyke T."/>
            <person name="Pelin A."/>
            <person name="Henrissat B."/>
            <person name="Reynolds N.K."/>
            <person name="Benny G.L."/>
            <person name="Smith M.E."/>
            <person name="James T.Y."/>
            <person name="Grigoriev I.V."/>
        </authorList>
    </citation>
    <scope>NUCLEOTIDE SEQUENCE [LARGE SCALE GENOMIC DNA]</scope>
</reference>
<dbReference type="OrthoDB" id="408631at2759"/>
<dbReference type="Gene3D" id="3.40.50.300">
    <property type="entry name" value="P-loop containing nucleotide triphosphate hydrolases"/>
    <property type="match status" value="1"/>
</dbReference>
<evidence type="ECO:0000256" key="2">
    <source>
        <dbReference type="ARBA" id="ARBA00022448"/>
    </source>
</evidence>
<proteinExistence type="predicted"/>
<name>A0A4P9W682_9FUNG</name>
<dbReference type="SUPFAM" id="SSF53474">
    <property type="entry name" value="alpha/beta-Hydrolases"/>
    <property type="match status" value="1"/>
</dbReference>
<gene>
    <name evidence="10" type="ORF">BDK51DRAFT_43588</name>
</gene>
<feature type="transmembrane region" description="Helical" evidence="8">
    <location>
        <begin position="209"/>
        <end position="233"/>
    </location>
</feature>
<evidence type="ECO:0000256" key="4">
    <source>
        <dbReference type="ARBA" id="ARBA00022741"/>
    </source>
</evidence>
<dbReference type="InterPro" id="IPR050352">
    <property type="entry name" value="ABCG_transporters"/>
</dbReference>
<dbReference type="EMBL" id="KZ998203">
    <property type="protein sequence ID" value="RKO86428.1"/>
    <property type="molecule type" value="Genomic_DNA"/>
</dbReference>
<dbReference type="PROSITE" id="PS50893">
    <property type="entry name" value="ABC_TRANSPORTER_2"/>
    <property type="match status" value="1"/>
</dbReference>
<dbReference type="InterPro" id="IPR013525">
    <property type="entry name" value="ABC2_TM"/>
</dbReference>
<dbReference type="AlphaFoldDB" id="A0A4P9W682"/>
<feature type="domain" description="ABC transporter" evidence="9">
    <location>
        <begin position="276"/>
        <end position="524"/>
    </location>
</feature>
<evidence type="ECO:0000256" key="8">
    <source>
        <dbReference type="SAM" id="Phobius"/>
    </source>
</evidence>
<evidence type="ECO:0000256" key="3">
    <source>
        <dbReference type="ARBA" id="ARBA00022692"/>
    </source>
</evidence>
<evidence type="ECO:0000256" key="7">
    <source>
        <dbReference type="ARBA" id="ARBA00023136"/>
    </source>
</evidence>
<keyword evidence="2" id="KW-0813">Transport</keyword>
<dbReference type="InterPro" id="IPR003593">
    <property type="entry name" value="AAA+_ATPase"/>
</dbReference>
<dbReference type="PANTHER" id="PTHR48041:SF91">
    <property type="entry name" value="ABC TRANSPORTER G FAMILY MEMBER 28"/>
    <property type="match status" value="1"/>
</dbReference>
<feature type="transmembrane region" description="Helical" evidence="8">
    <location>
        <begin position="688"/>
        <end position="706"/>
    </location>
</feature>
<dbReference type="GO" id="GO:0005524">
    <property type="term" value="F:ATP binding"/>
    <property type="evidence" value="ECO:0007669"/>
    <property type="project" value="UniProtKB-KW"/>
</dbReference>
<feature type="transmembrane region" description="Helical" evidence="8">
    <location>
        <begin position="832"/>
        <end position="848"/>
    </location>
</feature>
<sequence>MFNVITNAVFQDNAQEARDTYNANAGGFLANHKPVLTRMSSDWLFTCPAHQAVRTVSSAPGAGASLYFYFFEAWWTGGATDTTGPVCGHYACHTTDVGMLFTAADDAPTAAVTTTLRQYIAQFMTTPPTGNLGLTPNSLPAWPATSPSSLPVMRFPLPEPTGQYTPILEPSHPHTSACNFWDAAGYEYLENQSHIPEVINDPTLSPMTLTLAMAAVVFFLGCQAVLLVSGCMLRRRMGMLFSAVEGLDRKESMLRGSSDFVEQGVAPDELPMPVTVECRGLEYRVADRDDGKRLLNDVSVKFLPGTVTAIIGSSGAGKTTLLSLLNRRLNSPSAQGQIWMGGKPLSEMGSERFRLLTGFVAQHDAPYYGLTPREVMMFNAILELPASTTQAEKARRVNQILKMLNLSVCADVVIQRPEENKGGISGGQLRRLSIAIALLGKPSVLFMDEPTSGLDAKSSLDVGHVMADLAAQGYTIICSIHQPRTEMFDLFHQVTVLVHGRLLFTGTSSESIQHFSTLKGSMREVVSSGPLSRHEEANASSIDAANPADLILDVAGSITVEHVEFAISHFRKRTVAVDDFYSGKREVHSRFSSANVAPATGAFASKQLYPPPRMASVDRITYGESLSRVLIPSFNPLASSNGKFVPLGKPIRQEASQTDIGASRLWPIQQVPIVNARWWCTRPVLRKLNMMFVAVCGVWVLALVQRRSGSDALALLLQTKGLAIACIGLPALKNIGISFDYYEDRDVFNFDYKNGTVHPIAFFFHRLIYETSLATLESLLCAIFAYTILGCNPDLGRIATVLALFVGYYNCVTGLFTFIYSTRLGRPEARSVAFFTQGLLAICCGIWVKRGDSNVYDAIAWLQTINPTYWVLAPLIRANAAGAGECYVSSDAGCYATLGDFVVEESRADWFESWEALGALFVIWSIIRFIQLLLLLRDAYWEQAMTARKTRRGAGYGKH</sequence>
<feature type="transmembrane region" description="Helical" evidence="8">
    <location>
        <begin position="712"/>
        <end position="732"/>
    </location>
</feature>
<dbReference type="InterPro" id="IPR003439">
    <property type="entry name" value="ABC_transporter-like_ATP-bd"/>
</dbReference>
<dbReference type="InterPro" id="IPR017871">
    <property type="entry name" value="ABC_transporter-like_CS"/>
</dbReference>
<keyword evidence="7 8" id="KW-0472">Membrane</keyword>
<comment type="subcellular location">
    <subcellularLocation>
        <location evidence="1">Membrane</location>
        <topology evidence="1">Multi-pass membrane protein</topology>
    </subcellularLocation>
</comment>
<evidence type="ECO:0000256" key="6">
    <source>
        <dbReference type="ARBA" id="ARBA00022989"/>
    </source>
</evidence>
<dbReference type="Pfam" id="PF00005">
    <property type="entry name" value="ABC_tran"/>
    <property type="match status" value="1"/>
</dbReference>
<protein>
    <recommendedName>
        <fullName evidence="9">ABC transporter domain-containing protein</fullName>
    </recommendedName>
</protein>
<organism evidence="10 11">
    <name type="scientific">Blyttiomyces helicus</name>
    <dbReference type="NCBI Taxonomy" id="388810"/>
    <lineage>
        <taxon>Eukaryota</taxon>
        <taxon>Fungi</taxon>
        <taxon>Fungi incertae sedis</taxon>
        <taxon>Chytridiomycota</taxon>
        <taxon>Chytridiomycota incertae sedis</taxon>
        <taxon>Chytridiomycetes</taxon>
        <taxon>Chytridiomycetes incertae sedis</taxon>
        <taxon>Blyttiomyces</taxon>
    </lineage>
</organism>
<dbReference type="GO" id="GO:0016887">
    <property type="term" value="F:ATP hydrolysis activity"/>
    <property type="evidence" value="ECO:0007669"/>
    <property type="project" value="InterPro"/>
</dbReference>
<dbReference type="Pfam" id="PF01061">
    <property type="entry name" value="ABC2_membrane"/>
    <property type="match status" value="1"/>
</dbReference>
<keyword evidence="4" id="KW-0547">Nucleotide-binding</keyword>
<dbReference type="InterPro" id="IPR029058">
    <property type="entry name" value="AB_hydrolase_fold"/>
</dbReference>
<dbReference type="InterPro" id="IPR027417">
    <property type="entry name" value="P-loop_NTPase"/>
</dbReference>
<feature type="transmembrane region" description="Helical" evidence="8">
    <location>
        <begin position="767"/>
        <end position="789"/>
    </location>
</feature>
<evidence type="ECO:0000313" key="10">
    <source>
        <dbReference type="EMBL" id="RKO86428.1"/>
    </source>
</evidence>
<keyword evidence="11" id="KW-1185">Reference proteome</keyword>
<feature type="transmembrane region" description="Helical" evidence="8">
    <location>
        <begin position="916"/>
        <end position="936"/>
    </location>
</feature>
<dbReference type="Proteomes" id="UP000269721">
    <property type="component" value="Unassembled WGS sequence"/>
</dbReference>
<dbReference type="PROSITE" id="PS00211">
    <property type="entry name" value="ABC_TRANSPORTER_1"/>
    <property type="match status" value="1"/>
</dbReference>
<dbReference type="Gene3D" id="3.40.50.1820">
    <property type="entry name" value="alpha/beta hydrolase"/>
    <property type="match status" value="1"/>
</dbReference>
<evidence type="ECO:0000256" key="1">
    <source>
        <dbReference type="ARBA" id="ARBA00004141"/>
    </source>
</evidence>
<accession>A0A4P9W682</accession>
<dbReference type="SUPFAM" id="SSF52540">
    <property type="entry name" value="P-loop containing nucleoside triphosphate hydrolases"/>
    <property type="match status" value="1"/>
</dbReference>